<keyword evidence="2" id="KW-0489">Methyltransferase</keyword>
<protein>
    <submittedName>
        <fullName evidence="2">Methyltransferase family protein</fullName>
    </submittedName>
</protein>
<dbReference type="Proteomes" id="UP000295726">
    <property type="component" value="Unassembled WGS sequence"/>
</dbReference>
<dbReference type="Pfam" id="PF08241">
    <property type="entry name" value="Methyltransf_11"/>
    <property type="match status" value="1"/>
</dbReference>
<name>A0A4R3K1M1_9FIRM</name>
<dbReference type="EMBL" id="SLZZ01000028">
    <property type="protein sequence ID" value="TCS75605.1"/>
    <property type="molecule type" value="Genomic_DNA"/>
</dbReference>
<dbReference type="Gene3D" id="3.40.50.150">
    <property type="entry name" value="Vaccinia Virus protein VP39"/>
    <property type="match status" value="1"/>
</dbReference>
<dbReference type="AlphaFoldDB" id="A0A4R3K1M1"/>
<dbReference type="OrthoDB" id="9808140at2"/>
<sequence>MGTVKFENNTFIYTDGVKSTSLLNCSDFLSNKSRIPLHSLGNGLNVPLLISKLVEVNKPLSAGTGEEAFALSNLLLDVLVSSHLVKTPLPVKALEIGTVTGVTTYHLASLLGKFHPDSLLCCVSDSIGNESGNQWLNRIVLVEEPPRLSFLAADYHDTNLQESSFDIIVINGIVSYENPYEIVSEAKRLVKNGGLILCYSVENPTLEQSFKKVFPKVTEYPLTGSANIITVQVDKTRKTEALYKPMEEIYRYIKETEQTIYKNAEININFSLNKIQEHLETAAKEQDTTAKIRLIELRESLIEYALF</sequence>
<proteinExistence type="predicted"/>
<gene>
    <name evidence="2" type="ORF">EDD59_12830</name>
</gene>
<dbReference type="SUPFAM" id="SSF53335">
    <property type="entry name" value="S-adenosyl-L-methionine-dependent methyltransferases"/>
    <property type="match status" value="1"/>
</dbReference>
<dbReference type="InterPro" id="IPR013216">
    <property type="entry name" value="Methyltransf_11"/>
</dbReference>
<accession>A0A4R3K1M1</accession>
<organism evidence="2 3">
    <name type="scientific">Muricomes intestini</name>
    <dbReference type="NCBI Taxonomy" id="1796634"/>
    <lineage>
        <taxon>Bacteria</taxon>
        <taxon>Bacillati</taxon>
        <taxon>Bacillota</taxon>
        <taxon>Clostridia</taxon>
        <taxon>Lachnospirales</taxon>
        <taxon>Lachnospiraceae</taxon>
        <taxon>Muricomes</taxon>
    </lineage>
</organism>
<feature type="domain" description="Methyltransferase type 11" evidence="1">
    <location>
        <begin position="144"/>
        <end position="198"/>
    </location>
</feature>
<dbReference type="InterPro" id="IPR029063">
    <property type="entry name" value="SAM-dependent_MTases_sf"/>
</dbReference>
<reference evidence="2 3" key="1">
    <citation type="submission" date="2019-03" db="EMBL/GenBank/DDBJ databases">
        <title>Genomic Encyclopedia of Type Strains, Phase IV (KMG-IV): sequencing the most valuable type-strain genomes for metagenomic binning, comparative biology and taxonomic classification.</title>
        <authorList>
            <person name="Goeker M."/>
        </authorList>
    </citation>
    <scope>NUCLEOTIDE SEQUENCE [LARGE SCALE GENOMIC DNA]</scope>
    <source>
        <strain evidence="2 3">DSM 29489</strain>
    </source>
</reference>
<dbReference type="CDD" id="cd02440">
    <property type="entry name" value="AdoMet_MTases"/>
    <property type="match status" value="1"/>
</dbReference>
<dbReference type="GO" id="GO:0032259">
    <property type="term" value="P:methylation"/>
    <property type="evidence" value="ECO:0007669"/>
    <property type="project" value="UniProtKB-KW"/>
</dbReference>
<dbReference type="RefSeq" id="WP_132383263.1">
    <property type="nucleotide sequence ID" value="NZ_DAISCH010000078.1"/>
</dbReference>
<dbReference type="GO" id="GO:0008757">
    <property type="term" value="F:S-adenosylmethionine-dependent methyltransferase activity"/>
    <property type="evidence" value="ECO:0007669"/>
    <property type="project" value="InterPro"/>
</dbReference>
<keyword evidence="2" id="KW-0808">Transferase</keyword>
<evidence type="ECO:0000313" key="3">
    <source>
        <dbReference type="Proteomes" id="UP000295726"/>
    </source>
</evidence>
<evidence type="ECO:0000259" key="1">
    <source>
        <dbReference type="Pfam" id="PF08241"/>
    </source>
</evidence>
<keyword evidence="3" id="KW-1185">Reference proteome</keyword>
<evidence type="ECO:0000313" key="2">
    <source>
        <dbReference type="EMBL" id="TCS75605.1"/>
    </source>
</evidence>
<comment type="caution">
    <text evidence="2">The sequence shown here is derived from an EMBL/GenBank/DDBJ whole genome shotgun (WGS) entry which is preliminary data.</text>
</comment>